<dbReference type="PROSITE" id="PS50844">
    <property type="entry name" value="AFP_LIKE"/>
    <property type="match status" value="1"/>
</dbReference>
<dbReference type="InterPro" id="IPR006190">
    <property type="entry name" value="SAF_AFP_Neu5Ac"/>
</dbReference>
<dbReference type="SUPFAM" id="SSF51269">
    <property type="entry name" value="AFP III-like domain"/>
    <property type="match status" value="1"/>
</dbReference>
<accession>A0A8J7QGB0</accession>
<evidence type="ECO:0000313" key="2">
    <source>
        <dbReference type="EMBL" id="MBO1318010.1"/>
    </source>
</evidence>
<dbReference type="InterPro" id="IPR036732">
    <property type="entry name" value="AFP_Neu5c_C_sf"/>
</dbReference>
<dbReference type="Gene3D" id="3.20.20.70">
    <property type="entry name" value="Aldolase class I"/>
    <property type="match status" value="1"/>
</dbReference>
<dbReference type="CDD" id="cd11615">
    <property type="entry name" value="SAF_NeuB_like"/>
    <property type="match status" value="1"/>
</dbReference>
<comment type="caution">
    <text evidence="2">The sequence shown here is derived from an EMBL/GenBank/DDBJ whole genome shotgun (WGS) entry which is preliminary data.</text>
</comment>
<dbReference type="EMBL" id="JAFREP010000004">
    <property type="protein sequence ID" value="MBO1318010.1"/>
    <property type="molecule type" value="Genomic_DNA"/>
</dbReference>
<dbReference type="Proteomes" id="UP000664417">
    <property type="component" value="Unassembled WGS sequence"/>
</dbReference>
<organism evidence="2 3">
    <name type="scientific">Acanthopleuribacter pedis</name>
    <dbReference type="NCBI Taxonomy" id="442870"/>
    <lineage>
        <taxon>Bacteria</taxon>
        <taxon>Pseudomonadati</taxon>
        <taxon>Acidobacteriota</taxon>
        <taxon>Holophagae</taxon>
        <taxon>Acanthopleuribacterales</taxon>
        <taxon>Acanthopleuribacteraceae</taxon>
        <taxon>Acanthopleuribacter</taxon>
    </lineage>
</organism>
<dbReference type="Pfam" id="PF08666">
    <property type="entry name" value="SAF"/>
    <property type="match status" value="1"/>
</dbReference>
<dbReference type="GO" id="GO:0016051">
    <property type="term" value="P:carbohydrate biosynthetic process"/>
    <property type="evidence" value="ECO:0007669"/>
    <property type="project" value="InterPro"/>
</dbReference>
<dbReference type="Gene3D" id="3.90.1210.10">
    <property type="entry name" value="Antifreeze-like/N-acetylneuraminic acid synthase C-terminal domain"/>
    <property type="match status" value="1"/>
</dbReference>
<dbReference type="Pfam" id="PF03102">
    <property type="entry name" value="NeuB"/>
    <property type="match status" value="1"/>
</dbReference>
<feature type="domain" description="AFP-like" evidence="1">
    <location>
        <begin position="293"/>
        <end position="350"/>
    </location>
</feature>
<gene>
    <name evidence="2" type="ORF">J3U88_06010</name>
</gene>
<dbReference type="InterPro" id="IPR057736">
    <property type="entry name" value="SAF_PseI/NeuA/NeuB"/>
</dbReference>
<dbReference type="InterPro" id="IPR013132">
    <property type="entry name" value="PseI/NeuA/B-like_N"/>
</dbReference>
<evidence type="ECO:0000313" key="3">
    <source>
        <dbReference type="Proteomes" id="UP000664417"/>
    </source>
</evidence>
<dbReference type="PANTHER" id="PTHR42966">
    <property type="entry name" value="N-ACETYLNEURAMINATE SYNTHASE"/>
    <property type="match status" value="1"/>
</dbReference>
<evidence type="ECO:0000259" key="1">
    <source>
        <dbReference type="PROSITE" id="PS50844"/>
    </source>
</evidence>
<dbReference type="InterPro" id="IPR013785">
    <property type="entry name" value="Aldolase_TIM"/>
</dbReference>
<dbReference type="SMART" id="SM00858">
    <property type="entry name" value="SAF"/>
    <property type="match status" value="1"/>
</dbReference>
<sequence length="350" mass="38137">MPKRSLSLKPLFFLADQGHDDLPPLVIAEIGINHEGELNKALQMVDDAAAAGCNCVKFQCHVIEDEMIPNEVVPGNADESIWEIMKRCALSEAEEIRLKNYVEEKGLFYLSTPFSRAAADRLHKMGVQAFKIGSGECNNYPLIEHIAAMGKPIILSTGMNDLASIEPAVAMLRAAKVPFALMQCTSMYPTPYEKVRLGGVSELAQAFPDAVLGLSDHSLGIYTCLAAIPLGARILEKHFTSDKSWPGPDVPISIDPGELNQLVVGSEAVWRALGGGKDILPEEQPTIDFAYACVVSIRPIEAGETLSKDNIWCKRPGTGQILAKDFDSLLGKTTRQAIPNNTALTWDMFE</sequence>
<protein>
    <submittedName>
        <fullName evidence="2">N-acetylneuraminate synthase family protein</fullName>
    </submittedName>
</protein>
<dbReference type="SUPFAM" id="SSF51569">
    <property type="entry name" value="Aldolase"/>
    <property type="match status" value="1"/>
</dbReference>
<keyword evidence="3" id="KW-1185">Reference proteome</keyword>
<dbReference type="PANTHER" id="PTHR42966:SF1">
    <property type="entry name" value="SIALIC ACID SYNTHASE"/>
    <property type="match status" value="1"/>
</dbReference>
<proteinExistence type="predicted"/>
<dbReference type="GO" id="GO:0047444">
    <property type="term" value="F:N-acylneuraminate-9-phosphate synthase activity"/>
    <property type="evidence" value="ECO:0007669"/>
    <property type="project" value="TreeGrafter"/>
</dbReference>
<dbReference type="AlphaFoldDB" id="A0A8J7QGB0"/>
<name>A0A8J7QGB0_9BACT</name>
<dbReference type="InterPro" id="IPR051690">
    <property type="entry name" value="PseI-like"/>
</dbReference>
<dbReference type="InterPro" id="IPR013974">
    <property type="entry name" value="SAF"/>
</dbReference>
<reference evidence="2" key="1">
    <citation type="submission" date="2021-03" db="EMBL/GenBank/DDBJ databases">
        <authorList>
            <person name="Wang G."/>
        </authorList>
    </citation>
    <scope>NUCLEOTIDE SEQUENCE</scope>
    <source>
        <strain evidence="2">KCTC 12899</strain>
    </source>
</reference>